<name>A0A139SKV9_9BACT</name>
<keyword evidence="12" id="KW-0966">Cell projection</keyword>
<proteinExistence type="inferred from homology"/>
<dbReference type="AlphaFoldDB" id="A0A139SKV9"/>
<keyword evidence="2 8" id="KW-0813">Transport</keyword>
<protein>
    <submittedName>
        <fullName evidence="12">Flagellar motor protein MotA</fullName>
    </submittedName>
</protein>
<feature type="transmembrane region" description="Helical" evidence="10">
    <location>
        <begin position="154"/>
        <end position="173"/>
    </location>
</feature>
<evidence type="ECO:0000256" key="1">
    <source>
        <dbReference type="ARBA" id="ARBA00004651"/>
    </source>
</evidence>
<comment type="subcellular location">
    <subcellularLocation>
        <location evidence="1">Cell membrane</location>
        <topology evidence="1">Multi-pass membrane protein</topology>
    </subcellularLocation>
    <subcellularLocation>
        <location evidence="8">Membrane</location>
        <topology evidence="8">Multi-pass membrane protein</topology>
    </subcellularLocation>
</comment>
<keyword evidence="6 10" id="KW-1133">Transmembrane helix</keyword>
<evidence type="ECO:0000256" key="10">
    <source>
        <dbReference type="SAM" id="Phobius"/>
    </source>
</evidence>
<feature type="transmembrane region" description="Helical" evidence="10">
    <location>
        <begin position="15"/>
        <end position="36"/>
    </location>
</feature>
<dbReference type="PANTHER" id="PTHR30625">
    <property type="entry name" value="PROTEIN TOLQ"/>
    <property type="match status" value="1"/>
</dbReference>
<keyword evidence="3" id="KW-1003">Cell membrane</keyword>
<comment type="similarity">
    <text evidence="8">Belongs to the exbB/tolQ family.</text>
</comment>
<evidence type="ECO:0000256" key="3">
    <source>
        <dbReference type="ARBA" id="ARBA00022475"/>
    </source>
</evidence>
<feature type="compositionally biased region" description="Low complexity" evidence="9">
    <location>
        <begin position="238"/>
        <end position="249"/>
    </location>
</feature>
<evidence type="ECO:0000256" key="9">
    <source>
        <dbReference type="SAM" id="MobiDB-lite"/>
    </source>
</evidence>
<feature type="domain" description="MotA/TolQ/ExbB proton channel" evidence="11">
    <location>
        <begin position="74"/>
        <end position="190"/>
    </location>
</feature>
<dbReference type="InterPro" id="IPR002898">
    <property type="entry name" value="MotA_ExbB_proton_chnl"/>
</dbReference>
<keyword evidence="13" id="KW-1185">Reference proteome</keyword>
<dbReference type="STRING" id="1548207.AXK11_07370"/>
<evidence type="ECO:0000256" key="6">
    <source>
        <dbReference type="ARBA" id="ARBA00022989"/>
    </source>
</evidence>
<keyword evidence="4 10" id="KW-0812">Transmembrane</keyword>
<reference evidence="13" key="1">
    <citation type="submission" date="2016-02" db="EMBL/GenBank/DDBJ databases">
        <authorList>
            <person name="Sanders J.G."/>
            <person name="Lin J.Y."/>
            <person name="Wertz J.T."/>
            <person name="Russell J.A."/>
            <person name="Moreau C.S."/>
            <person name="Powell S."/>
        </authorList>
    </citation>
    <scope>NUCLEOTIDE SEQUENCE [LARGE SCALE GENOMIC DNA]</scope>
    <source>
        <strain evidence="13">CAG34</strain>
    </source>
</reference>
<keyword evidence="12" id="KW-0282">Flagellum</keyword>
<keyword evidence="7 10" id="KW-0472">Membrane</keyword>
<gene>
    <name evidence="12" type="ORF">AXK11_07370</name>
</gene>
<accession>A0A139SKV9</accession>
<keyword evidence="12" id="KW-0969">Cilium</keyword>
<organism evidence="12 13">
    <name type="scientific">Cephaloticoccus primus</name>
    <dbReference type="NCBI Taxonomy" id="1548207"/>
    <lineage>
        <taxon>Bacteria</taxon>
        <taxon>Pseudomonadati</taxon>
        <taxon>Verrucomicrobiota</taxon>
        <taxon>Opitutia</taxon>
        <taxon>Opitutales</taxon>
        <taxon>Opitutaceae</taxon>
        <taxon>Cephaloticoccus</taxon>
    </lineage>
</organism>
<dbReference type="PANTHER" id="PTHR30625:SF15">
    <property type="entry name" value="BIOPOLYMER TRANSPORT PROTEIN EXBB"/>
    <property type="match status" value="1"/>
</dbReference>
<evidence type="ECO:0000256" key="8">
    <source>
        <dbReference type="RuleBase" id="RU004057"/>
    </source>
</evidence>
<evidence type="ECO:0000256" key="7">
    <source>
        <dbReference type="ARBA" id="ARBA00023136"/>
    </source>
</evidence>
<evidence type="ECO:0000313" key="13">
    <source>
        <dbReference type="Proteomes" id="UP000070058"/>
    </source>
</evidence>
<evidence type="ECO:0000313" key="12">
    <source>
        <dbReference type="EMBL" id="KXU35157.1"/>
    </source>
</evidence>
<evidence type="ECO:0000259" key="11">
    <source>
        <dbReference type="Pfam" id="PF01618"/>
    </source>
</evidence>
<dbReference type="RefSeq" id="WP_068630753.1">
    <property type="nucleotide sequence ID" value="NZ_LSZQ01000052.1"/>
</dbReference>
<feature type="transmembrane region" description="Helical" evidence="10">
    <location>
        <begin position="114"/>
        <end position="134"/>
    </location>
</feature>
<evidence type="ECO:0000256" key="4">
    <source>
        <dbReference type="ARBA" id="ARBA00022692"/>
    </source>
</evidence>
<dbReference type="Pfam" id="PF01618">
    <property type="entry name" value="MotA_ExbB"/>
    <property type="match status" value="1"/>
</dbReference>
<dbReference type="Proteomes" id="UP000070058">
    <property type="component" value="Unassembled WGS sequence"/>
</dbReference>
<evidence type="ECO:0000256" key="2">
    <source>
        <dbReference type="ARBA" id="ARBA00022448"/>
    </source>
</evidence>
<evidence type="ECO:0000256" key="5">
    <source>
        <dbReference type="ARBA" id="ARBA00022927"/>
    </source>
</evidence>
<comment type="caution">
    <text evidence="12">The sequence shown here is derived from an EMBL/GenBank/DDBJ whole genome shotgun (WGS) entry which is preliminary data.</text>
</comment>
<dbReference type="OrthoDB" id="4045at2"/>
<sequence length="259" mass="27045">MSFTDFSLFARGGPMMWVLLILGFLCLVLFVERVFYLHRGQIRAAEFLGGIKNILAKRRIVEALTVCEETPGPVAAVVKAALLHAEEGAERLRFEVQEAAVIELPALERRLGSIAAIAQVAPLVGLLGTVLGMATTFHAFELDYATASALSEGMWQALLCAVGGLLLAIPANLAQHFLAGRVRAIVRDIEWAGNEIMRYLLTDYQKGAAPGGGGVGALAGAAINGAASRDLAPPSPPVNAAATAAGSAAQEEGREGAAS</sequence>
<keyword evidence="5 8" id="KW-0653">Protein transport</keyword>
<dbReference type="EMBL" id="LSZQ01000052">
    <property type="protein sequence ID" value="KXU35157.1"/>
    <property type="molecule type" value="Genomic_DNA"/>
</dbReference>
<feature type="region of interest" description="Disordered" evidence="9">
    <location>
        <begin position="230"/>
        <end position="259"/>
    </location>
</feature>
<dbReference type="GO" id="GO:0017038">
    <property type="term" value="P:protein import"/>
    <property type="evidence" value="ECO:0007669"/>
    <property type="project" value="TreeGrafter"/>
</dbReference>
<dbReference type="InterPro" id="IPR050790">
    <property type="entry name" value="ExbB/TolQ_transport"/>
</dbReference>
<dbReference type="GO" id="GO:0005886">
    <property type="term" value="C:plasma membrane"/>
    <property type="evidence" value="ECO:0007669"/>
    <property type="project" value="UniProtKB-SubCell"/>
</dbReference>